<dbReference type="Proteomes" id="UP000823749">
    <property type="component" value="Chromosome 3"/>
</dbReference>
<sequence length="53" mass="5723">MLVVLSDRLRGISGLAWVLGEGSRTVILIACFLVGGECQLPGFWSLIIALQFC</sequence>
<evidence type="ECO:0000313" key="1">
    <source>
        <dbReference type="EMBL" id="KAG5558413.1"/>
    </source>
</evidence>
<comment type="caution">
    <text evidence="1">The sequence shown here is derived from an EMBL/GenBank/DDBJ whole genome shotgun (WGS) entry which is preliminary data.</text>
</comment>
<protein>
    <submittedName>
        <fullName evidence="1">Uncharacterized protein</fullName>
    </submittedName>
</protein>
<name>A0AAV6L043_9ERIC</name>
<proteinExistence type="predicted"/>
<keyword evidence="2" id="KW-1185">Reference proteome</keyword>
<dbReference type="EMBL" id="JACTNZ010000003">
    <property type="protein sequence ID" value="KAG5558413.1"/>
    <property type="molecule type" value="Genomic_DNA"/>
</dbReference>
<reference evidence="1" key="1">
    <citation type="submission" date="2020-08" db="EMBL/GenBank/DDBJ databases">
        <title>Plant Genome Project.</title>
        <authorList>
            <person name="Zhang R.-G."/>
        </authorList>
    </citation>
    <scope>NUCLEOTIDE SEQUENCE</scope>
    <source>
        <strain evidence="1">WSP0</strain>
        <tissue evidence="1">Leaf</tissue>
    </source>
</reference>
<accession>A0AAV6L043</accession>
<organism evidence="1 2">
    <name type="scientific">Rhododendron griersonianum</name>
    <dbReference type="NCBI Taxonomy" id="479676"/>
    <lineage>
        <taxon>Eukaryota</taxon>
        <taxon>Viridiplantae</taxon>
        <taxon>Streptophyta</taxon>
        <taxon>Embryophyta</taxon>
        <taxon>Tracheophyta</taxon>
        <taxon>Spermatophyta</taxon>
        <taxon>Magnoliopsida</taxon>
        <taxon>eudicotyledons</taxon>
        <taxon>Gunneridae</taxon>
        <taxon>Pentapetalae</taxon>
        <taxon>asterids</taxon>
        <taxon>Ericales</taxon>
        <taxon>Ericaceae</taxon>
        <taxon>Ericoideae</taxon>
        <taxon>Rhodoreae</taxon>
        <taxon>Rhododendron</taxon>
    </lineage>
</organism>
<evidence type="ECO:0000313" key="2">
    <source>
        <dbReference type="Proteomes" id="UP000823749"/>
    </source>
</evidence>
<gene>
    <name evidence="1" type="ORF">RHGRI_008370</name>
</gene>
<dbReference type="AlphaFoldDB" id="A0AAV6L043"/>